<name>A0ABU2WDT0_9ACTN</name>
<accession>A0ABU2WDT0</accession>
<gene>
    <name evidence="2" type="ORF">RM717_34845</name>
</gene>
<comment type="caution">
    <text evidence="2">The sequence shown here is derived from an EMBL/GenBank/DDBJ whole genome shotgun (WGS) entry which is preliminary data.</text>
</comment>
<proteinExistence type="predicted"/>
<evidence type="ECO:0000313" key="3">
    <source>
        <dbReference type="Proteomes" id="UP001180556"/>
    </source>
</evidence>
<organism evidence="2 3">
    <name type="scientific">Streptomyces stephensoniae</name>
    <dbReference type="NCBI Taxonomy" id="3375367"/>
    <lineage>
        <taxon>Bacteria</taxon>
        <taxon>Bacillati</taxon>
        <taxon>Actinomycetota</taxon>
        <taxon>Actinomycetes</taxon>
        <taxon>Kitasatosporales</taxon>
        <taxon>Streptomycetaceae</taxon>
        <taxon>Streptomyces</taxon>
    </lineage>
</organism>
<feature type="compositionally biased region" description="Low complexity" evidence="1">
    <location>
        <begin position="11"/>
        <end position="33"/>
    </location>
</feature>
<evidence type="ECO:0000313" key="2">
    <source>
        <dbReference type="EMBL" id="MDT0495670.1"/>
    </source>
</evidence>
<feature type="region of interest" description="Disordered" evidence="1">
    <location>
        <begin position="1"/>
        <end position="33"/>
    </location>
</feature>
<evidence type="ECO:0000256" key="1">
    <source>
        <dbReference type="SAM" id="MobiDB-lite"/>
    </source>
</evidence>
<dbReference type="Proteomes" id="UP001180556">
    <property type="component" value="Unassembled WGS sequence"/>
</dbReference>
<sequence length="126" mass="13007">MGKDEQTVEQAEGTTAGAAASTTTAAAGTAESTTTAAAAAAPAALPKYPIAPGYRVNVRTGPGTSYRIVRTLPVGMRIPIYCQKPGERVTGPYGTSNLWDNIANGQFVSDAYVYTGSDGYIAPRCD</sequence>
<dbReference type="EMBL" id="JAVRFG010000107">
    <property type="protein sequence ID" value="MDT0495670.1"/>
    <property type="molecule type" value="Genomic_DNA"/>
</dbReference>
<dbReference type="Gene3D" id="2.30.30.40">
    <property type="entry name" value="SH3 Domains"/>
    <property type="match status" value="1"/>
</dbReference>
<protein>
    <submittedName>
        <fullName evidence="2">SH3 domain-containing protein</fullName>
    </submittedName>
</protein>
<keyword evidence="3" id="KW-1185">Reference proteome</keyword>
<dbReference type="RefSeq" id="WP_311606261.1">
    <property type="nucleotide sequence ID" value="NZ_JAVRFG010000107.1"/>
</dbReference>
<reference evidence="3" key="1">
    <citation type="submission" date="2023-07" db="EMBL/GenBank/DDBJ databases">
        <title>30 novel species of actinomycetes from the DSMZ collection.</title>
        <authorList>
            <person name="Nouioui I."/>
        </authorList>
    </citation>
    <scope>NUCLEOTIDE SEQUENCE [LARGE SCALE GENOMIC DNA]</scope>
    <source>
        <strain evidence="3">DSM 40932</strain>
    </source>
</reference>